<keyword evidence="9" id="KW-1185">Reference proteome</keyword>
<evidence type="ECO:0000259" key="6">
    <source>
        <dbReference type="Pfam" id="PF00441"/>
    </source>
</evidence>
<proteinExistence type="inferred from homology"/>
<dbReference type="Pfam" id="PF02771">
    <property type="entry name" value="Acyl-CoA_dh_N"/>
    <property type="match status" value="1"/>
</dbReference>
<dbReference type="InterPro" id="IPR013786">
    <property type="entry name" value="AcylCoA_DH/ox_N"/>
</dbReference>
<dbReference type="InterPro" id="IPR009075">
    <property type="entry name" value="AcylCo_DH/oxidase_C"/>
</dbReference>
<dbReference type="InterPro" id="IPR037069">
    <property type="entry name" value="AcylCoA_DH/ox_N_sf"/>
</dbReference>
<keyword evidence="4" id="KW-0274">FAD</keyword>
<evidence type="ECO:0000256" key="3">
    <source>
        <dbReference type="ARBA" id="ARBA00022630"/>
    </source>
</evidence>
<comment type="caution">
    <text evidence="8">The sequence shown here is derived from an EMBL/GenBank/DDBJ whole genome shotgun (WGS) entry which is preliminary data.</text>
</comment>
<evidence type="ECO:0000256" key="4">
    <source>
        <dbReference type="ARBA" id="ARBA00022827"/>
    </source>
</evidence>
<comment type="cofactor">
    <cofactor evidence="1">
        <name>FAD</name>
        <dbReference type="ChEBI" id="CHEBI:57692"/>
    </cofactor>
</comment>
<dbReference type="OrthoDB" id="7328575at2"/>
<protein>
    <submittedName>
        <fullName evidence="8">Pimeloyl-CoA dehydrogenase small subunit</fullName>
    </submittedName>
</protein>
<dbReference type="Pfam" id="PF00441">
    <property type="entry name" value="Acyl-CoA_dh_1"/>
    <property type="match status" value="1"/>
</dbReference>
<accession>A0A2U2BR07</accession>
<dbReference type="AlphaFoldDB" id="A0A2U2BR07"/>
<sequence length="365" mass="37951">MDFSLGDDRRMLVDSLSRYLADKFDFDARMAAIETEAGFSREVWTGLAELGAIGALFGEDLGGYGGTAFDIGAVFGELGRALATGPFLGTLMAGKVLEAAGEADALADIIAGETLITFAHDPAVGGDGAPAPAAAAKKRDGEAWALTGAKGVVDYAAAVDRILVTAETDEGLSTFLLDRTADGVEIRDYPLIDGGSAGELVLTDAPAQLIGEAGAAGPVIDAALAAGLVATAWEAVAVMEVVRDATLEYLGTRKQFGMPIGNFQALRHRMTTVALEIEQARSAAINAAANLDRDAAARDRYASAAKHTIGVAGALTAEEAIQMHGGIGMTWELPLSHYAKRLTMLDHVLGDADEHLSRYMALRAA</sequence>
<evidence type="ECO:0000256" key="5">
    <source>
        <dbReference type="ARBA" id="ARBA00023002"/>
    </source>
</evidence>
<dbReference type="PANTHER" id="PTHR43884">
    <property type="entry name" value="ACYL-COA DEHYDROGENASE"/>
    <property type="match status" value="1"/>
</dbReference>
<evidence type="ECO:0000313" key="8">
    <source>
        <dbReference type="EMBL" id="PWE16429.1"/>
    </source>
</evidence>
<dbReference type="GO" id="GO:0003995">
    <property type="term" value="F:acyl-CoA dehydrogenase activity"/>
    <property type="evidence" value="ECO:0007669"/>
    <property type="project" value="TreeGrafter"/>
</dbReference>
<dbReference type="Gene3D" id="1.10.540.10">
    <property type="entry name" value="Acyl-CoA dehydrogenase/oxidase, N-terminal domain"/>
    <property type="match status" value="1"/>
</dbReference>
<feature type="domain" description="Acyl-CoA dehydrogenase/oxidase C-terminal" evidence="6">
    <location>
        <begin position="219"/>
        <end position="344"/>
    </location>
</feature>
<feature type="domain" description="Acyl-CoA dehydrogenase/oxidase N-terminal" evidence="7">
    <location>
        <begin position="7"/>
        <end position="102"/>
    </location>
</feature>
<dbReference type="InterPro" id="IPR009100">
    <property type="entry name" value="AcylCoA_DH/oxidase_NM_dom_sf"/>
</dbReference>
<evidence type="ECO:0000259" key="7">
    <source>
        <dbReference type="Pfam" id="PF02771"/>
    </source>
</evidence>
<dbReference type="SUPFAM" id="SSF47203">
    <property type="entry name" value="Acyl-CoA dehydrogenase C-terminal domain-like"/>
    <property type="match status" value="1"/>
</dbReference>
<gene>
    <name evidence="8" type="ORF">DDZ18_13505</name>
</gene>
<name>A0A2U2BR07_9PROT</name>
<evidence type="ECO:0000313" key="9">
    <source>
        <dbReference type="Proteomes" id="UP000245168"/>
    </source>
</evidence>
<dbReference type="Gene3D" id="1.20.140.10">
    <property type="entry name" value="Butyryl-CoA Dehydrogenase, subunit A, domain 3"/>
    <property type="match status" value="1"/>
</dbReference>
<comment type="similarity">
    <text evidence="2">Belongs to the acyl-CoA dehydrogenase family.</text>
</comment>
<dbReference type="EMBL" id="QEXV01000007">
    <property type="protein sequence ID" value="PWE16429.1"/>
    <property type="molecule type" value="Genomic_DNA"/>
</dbReference>
<keyword evidence="5" id="KW-0560">Oxidoreductase</keyword>
<dbReference type="PANTHER" id="PTHR43884:SF20">
    <property type="entry name" value="ACYL-COA DEHYDROGENASE FADE28"/>
    <property type="match status" value="1"/>
</dbReference>
<dbReference type="RefSeq" id="WP_109253931.1">
    <property type="nucleotide sequence ID" value="NZ_QEXV01000007.1"/>
</dbReference>
<dbReference type="CDD" id="cd00567">
    <property type="entry name" value="ACAD"/>
    <property type="match status" value="1"/>
</dbReference>
<dbReference type="InterPro" id="IPR036250">
    <property type="entry name" value="AcylCo_DH-like_C"/>
</dbReference>
<dbReference type="Gene3D" id="2.40.110.10">
    <property type="entry name" value="Butyryl-CoA Dehydrogenase, subunit A, domain 2"/>
    <property type="match status" value="1"/>
</dbReference>
<keyword evidence="3" id="KW-0285">Flavoprotein</keyword>
<evidence type="ECO:0000256" key="2">
    <source>
        <dbReference type="ARBA" id="ARBA00009347"/>
    </source>
</evidence>
<evidence type="ECO:0000256" key="1">
    <source>
        <dbReference type="ARBA" id="ARBA00001974"/>
    </source>
</evidence>
<reference evidence="9" key="1">
    <citation type="submission" date="2018-05" db="EMBL/GenBank/DDBJ databases">
        <authorList>
            <person name="Liu B.-T."/>
        </authorList>
    </citation>
    <scope>NUCLEOTIDE SEQUENCE [LARGE SCALE GENOMIC DNA]</scope>
    <source>
        <strain evidence="9">WD6-1</strain>
    </source>
</reference>
<dbReference type="Proteomes" id="UP000245168">
    <property type="component" value="Unassembled WGS sequence"/>
</dbReference>
<organism evidence="8 9">
    <name type="scientific">Marinicauda salina</name>
    <dbReference type="NCBI Taxonomy" id="2135793"/>
    <lineage>
        <taxon>Bacteria</taxon>
        <taxon>Pseudomonadati</taxon>
        <taxon>Pseudomonadota</taxon>
        <taxon>Alphaproteobacteria</taxon>
        <taxon>Maricaulales</taxon>
        <taxon>Maricaulaceae</taxon>
        <taxon>Marinicauda</taxon>
    </lineage>
</organism>
<dbReference type="InterPro" id="IPR046373">
    <property type="entry name" value="Acyl-CoA_Oxase/DH_mid-dom_sf"/>
</dbReference>
<dbReference type="GO" id="GO:0050660">
    <property type="term" value="F:flavin adenine dinucleotide binding"/>
    <property type="evidence" value="ECO:0007669"/>
    <property type="project" value="InterPro"/>
</dbReference>
<dbReference type="SUPFAM" id="SSF56645">
    <property type="entry name" value="Acyl-CoA dehydrogenase NM domain-like"/>
    <property type="match status" value="1"/>
</dbReference>